<dbReference type="GO" id="GO:0005634">
    <property type="term" value="C:nucleus"/>
    <property type="evidence" value="ECO:0007669"/>
    <property type="project" value="UniProtKB-SubCell"/>
</dbReference>
<organism evidence="4 5">
    <name type="scientific">Rhizoctonia solani</name>
    <dbReference type="NCBI Taxonomy" id="456999"/>
    <lineage>
        <taxon>Eukaryota</taxon>
        <taxon>Fungi</taxon>
        <taxon>Dikarya</taxon>
        <taxon>Basidiomycota</taxon>
        <taxon>Agaricomycotina</taxon>
        <taxon>Agaricomycetes</taxon>
        <taxon>Cantharellales</taxon>
        <taxon>Ceratobasidiaceae</taxon>
        <taxon>Rhizoctonia</taxon>
    </lineage>
</organism>
<evidence type="ECO:0000313" key="5">
    <source>
        <dbReference type="Proteomes" id="UP000614334"/>
    </source>
</evidence>
<feature type="domain" description="Chromo" evidence="3">
    <location>
        <begin position="163"/>
        <end position="206"/>
    </location>
</feature>
<gene>
    <name evidence="4" type="ORF">RHS01_03443</name>
</gene>
<dbReference type="InterPro" id="IPR056924">
    <property type="entry name" value="SH3_Tf2-1"/>
</dbReference>
<dbReference type="Gene3D" id="3.30.420.10">
    <property type="entry name" value="Ribonuclease H-like superfamily/Ribonuclease H"/>
    <property type="match status" value="1"/>
</dbReference>
<dbReference type="InterPro" id="IPR036397">
    <property type="entry name" value="RNaseH_sf"/>
</dbReference>
<dbReference type="PROSITE" id="PS50013">
    <property type="entry name" value="CHROMO_2"/>
    <property type="match status" value="1"/>
</dbReference>
<dbReference type="PANTHER" id="PTHR45835">
    <property type="entry name" value="YALI0A06105P"/>
    <property type="match status" value="1"/>
</dbReference>
<dbReference type="InterPro" id="IPR023780">
    <property type="entry name" value="Chromo_domain"/>
</dbReference>
<dbReference type="InterPro" id="IPR016197">
    <property type="entry name" value="Chromo-like_dom_sf"/>
</dbReference>
<dbReference type="PROSITE" id="PS00598">
    <property type="entry name" value="CHROMO_1"/>
    <property type="match status" value="1"/>
</dbReference>
<keyword evidence="2" id="KW-0539">Nucleus</keyword>
<dbReference type="AlphaFoldDB" id="A0A8H7IHD5"/>
<reference evidence="4" key="1">
    <citation type="submission" date="2020-09" db="EMBL/GenBank/DDBJ databases">
        <title>Comparative genome analyses of four rice-infecting Rhizoctonia solani isolates reveal extensive enrichment of homogalacturonan modification genes.</title>
        <authorList>
            <person name="Lee D.-Y."/>
            <person name="Jeon J."/>
            <person name="Kim K.-T."/>
            <person name="Cheong K."/>
            <person name="Song H."/>
            <person name="Choi G."/>
            <person name="Ko J."/>
            <person name="Opiyo S.O."/>
            <person name="Zuo S."/>
            <person name="Madhav S."/>
            <person name="Lee Y.-H."/>
            <person name="Wang G.-L."/>
        </authorList>
    </citation>
    <scope>NUCLEOTIDE SEQUENCE</scope>
    <source>
        <strain evidence="4">AG1-IA B2</strain>
    </source>
</reference>
<dbReference type="InterPro" id="IPR017984">
    <property type="entry name" value="Chromo_dom_subgr"/>
</dbReference>
<dbReference type="Proteomes" id="UP000614334">
    <property type="component" value="Unassembled WGS sequence"/>
</dbReference>
<proteinExistence type="predicted"/>
<dbReference type="SMART" id="SM00298">
    <property type="entry name" value="CHROMO"/>
    <property type="match status" value="1"/>
</dbReference>
<dbReference type="GO" id="GO:0003676">
    <property type="term" value="F:nucleic acid binding"/>
    <property type="evidence" value="ECO:0007669"/>
    <property type="project" value="InterPro"/>
</dbReference>
<comment type="subcellular location">
    <subcellularLocation>
        <location evidence="1">Nucleus</location>
    </subcellularLocation>
</comment>
<protein>
    <submittedName>
        <fullName evidence="4">Chromo (CHRromatin Organization MOdifier) domain</fullName>
    </submittedName>
</protein>
<sequence>MAEFAYNNAVHSSTGKTPFKALYGWEPTLTPSNVPTDVPEAVNLAQTMETQWKEVESALWQSKQQMVAGEGGNPAEFKVGEEVWLDAKNIRLKTLSPKLTEQRLGPFKVSEKVSNQAYRLDLPPTMQIHNVFYMGLLSKVKQDKNQTFESRPPPVTVDGEEEYKVEGITDAEEQDGKWFFRVKWKGYGSEENTWEPQENLKMQGKF</sequence>
<dbReference type="InterPro" id="IPR000953">
    <property type="entry name" value="Chromo/chromo_shadow_dom"/>
</dbReference>
<dbReference type="SUPFAM" id="SSF54160">
    <property type="entry name" value="Chromo domain-like"/>
    <property type="match status" value="1"/>
</dbReference>
<evidence type="ECO:0000313" key="4">
    <source>
        <dbReference type="EMBL" id="KAF8757871.1"/>
    </source>
</evidence>
<dbReference type="EMBL" id="JACYCF010000004">
    <property type="protein sequence ID" value="KAF8757871.1"/>
    <property type="molecule type" value="Genomic_DNA"/>
</dbReference>
<dbReference type="Pfam" id="PF00385">
    <property type="entry name" value="Chromo"/>
    <property type="match status" value="1"/>
</dbReference>
<dbReference type="Pfam" id="PF24626">
    <property type="entry name" value="SH3_Tf2-1"/>
    <property type="match status" value="1"/>
</dbReference>
<dbReference type="PRINTS" id="PR00504">
    <property type="entry name" value="CHROMODOMAIN"/>
</dbReference>
<dbReference type="Gene3D" id="2.40.50.40">
    <property type="match status" value="1"/>
</dbReference>
<dbReference type="InterPro" id="IPR023779">
    <property type="entry name" value="Chromodomain_CS"/>
</dbReference>
<evidence type="ECO:0000256" key="2">
    <source>
        <dbReference type="ARBA" id="ARBA00023242"/>
    </source>
</evidence>
<dbReference type="GO" id="GO:0006338">
    <property type="term" value="P:chromatin remodeling"/>
    <property type="evidence" value="ECO:0007669"/>
    <property type="project" value="UniProtKB-ARBA"/>
</dbReference>
<accession>A0A8H7IHD5</accession>
<evidence type="ECO:0000256" key="1">
    <source>
        <dbReference type="ARBA" id="ARBA00004123"/>
    </source>
</evidence>
<evidence type="ECO:0000259" key="3">
    <source>
        <dbReference type="PROSITE" id="PS50013"/>
    </source>
</evidence>
<name>A0A8H7IHD5_9AGAM</name>
<dbReference type="PANTHER" id="PTHR45835:SF99">
    <property type="entry name" value="CHROMO DOMAIN-CONTAINING PROTEIN-RELATED"/>
    <property type="match status" value="1"/>
</dbReference>
<comment type="caution">
    <text evidence="4">The sequence shown here is derived from an EMBL/GenBank/DDBJ whole genome shotgun (WGS) entry which is preliminary data.</text>
</comment>